<dbReference type="InterPro" id="IPR011701">
    <property type="entry name" value="MFS"/>
</dbReference>
<evidence type="ECO:0000256" key="3">
    <source>
        <dbReference type="ARBA" id="ARBA00022448"/>
    </source>
</evidence>
<gene>
    <name evidence="14" type="ORF">POLS_LOCUS3699</name>
</gene>
<feature type="transmembrane region" description="Helical" evidence="12">
    <location>
        <begin position="458"/>
        <end position="481"/>
    </location>
</feature>
<feature type="transmembrane region" description="Helical" evidence="12">
    <location>
        <begin position="55"/>
        <end position="77"/>
    </location>
</feature>
<dbReference type="GO" id="GO:0005886">
    <property type="term" value="C:plasma membrane"/>
    <property type="evidence" value="ECO:0007669"/>
    <property type="project" value="TreeGrafter"/>
</dbReference>
<feature type="region of interest" description="Disordered" evidence="11">
    <location>
        <begin position="1"/>
        <end position="31"/>
    </location>
</feature>
<proteinExistence type="inferred from homology"/>
<sequence length="509" mass="54851">MSTPEIPSSKVLPETQPGIASSPDLSSKTPVQNVCEQPAQPKPAYTAISLSRRRFILGIITVAGIFGPLAGNIYLPALPVMARQFHRTETEINVTVTVFMVVFAFGPLIWSSFADWKGRRPLYIISILIYILANVLLAAVPANYGALIVLRVVQAFGSSAVVSLGAGTVADIIEPKKRARAMSYFLFGPQCGPILGPVIGGALVEKTSWRWIFGFLAISGATLWLVLVFALPETLRARVGNGSVYTDQSWLLLPPKLSSDLVPESERGPPPPKPTLKGYWKLFQYPPIGITCMNTAILYSSYFCIAIQLPSALGDVYHWSSSEVGAGYVVVGVAMVIGSICGGRFSDWRRKRLVQVLGESNVHPEARLNDQIWGLFLASAGLIMFGFFVEHALHPAATLISTFIVGFGMSWMFVASNAFLTLCLAQQAAGAFALGNMLRSPAAAVAAAIITPLVQRMGWGYCFLGLGLLNLVGIGSMLIVLRTQSTRWAKARLAKGAQNGHRSGPQKPN</sequence>
<evidence type="ECO:0000313" key="14">
    <source>
        <dbReference type="EMBL" id="CAG8066718.1"/>
    </source>
</evidence>
<dbReference type="Proteomes" id="UP001153618">
    <property type="component" value="Unassembled WGS sequence"/>
</dbReference>
<evidence type="ECO:0000256" key="12">
    <source>
        <dbReference type="SAM" id="Phobius"/>
    </source>
</evidence>
<organism evidence="14 15">
    <name type="scientific">Penicillium olsonii</name>
    <dbReference type="NCBI Taxonomy" id="99116"/>
    <lineage>
        <taxon>Eukaryota</taxon>
        <taxon>Fungi</taxon>
        <taxon>Dikarya</taxon>
        <taxon>Ascomycota</taxon>
        <taxon>Pezizomycotina</taxon>
        <taxon>Eurotiomycetes</taxon>
        <taxon>Eurotiomycetidae</taxon>
        <taxon>Eurotiales</taxon>
        <taxon>Aspergillaceae</taxon>
        <taxon>Penicillium</taxon>
    </lineage>
</organism>
<dbReference type="InterPro" id="IPR036259">
    <property type="entry name" value="MFS_trans_sf"/>
</dbReference>
<dbReference type="SUPFAM" id="SSF103473">
    <property type="entry name" value="MFS general substrate transporter"/>
    <property type="match status" value="1"/>
</dbReference>
<keyword evidence="3" id="KW-0813">Transport</keyword>
<keyword evidence="7" id="KW-0325">Glycoprotein</keyword>
<keyword evidence="4 12" id="KW-0812">Transmembrane</keyword>
<evidence type="ECO:0000259" key="13">
    <source>
        <dbReference type="PROSITE" id="PS50850"/>
    </source>
</evidence>
<comment type="catalytic activity">
    <reaction evidence="8">
        <text>citrate(in) = citrate(out)</text>
        <dbReference type="Rhea" id="RHEA:33183"/>
        <dbReference type="ChEBI" id="CHEBI:16947"/>
    </reaction>
</comment>
<feature type="transmembrane region" description="Helical" evidence="12">
    <location>
        <begin position="325"/>
        <end position="345"/>
    </location>
</feature>
<comment type="similarity">
    <text evidence="2">Belongs to the major facilitator superfamily.</text>
</comment>
<reference evidence="14" key="1">
    <citation type="submission" date="2021-07" db="EMBL/GenBank/DDBJ databases">
        <authorList>
            <person name="Branca A.L. A."/>
        </authorList>
    </citation>
    <scope>NUCLEOTIDE SEQUENCE</scope>
</reference>
<feature type="transmembrane region" description="Helical" evidence="12">
    <location>
        <begin position="184"/>
        <end position="203"/>
    </location>
</feature>
<evidence type="ECO:0000313" key="15">
    <source>
        <dbReference type="Proteomes" id="UP001153618"/>
    </source>
</evidence>
<dbReference type="FunFam" id="1.20.1250.20:FF:000172">
    <property type="entry name" value="MFS multidrug resistance transporter"/>
    <property type="match status" value="1"/>
</dbReference>
<feature type="transmembrane region" description="Helical" evidence="12">
    <location>
        <begin position="372"/>
        <end position="393"/>
    </location>
</feature>
<dbReference type="GO" id="GO:0140115">
    <property type="term" value="P:export across plasma membrane"/>
    <property type="evidence" value="ECO:0007669"/>
    <property type="project" value="UniProtKB-ARBA"/>
</dbReference>
<feature type="transmembrane region" description="Helical" evidence="12">
    <location>
        <begin position="92"/>
        <end position="110"/>
    </location>
</feature>
<accession>A0A9W4HN33</accession>
<dbReference type="PANTHER" id="PTHR23502:SF21">
    <property type="entry name" value="DITYROSINE TRANSPORTER 1"/>
    <property type="match status" value="1"/>
</dbReference>
<evidence type="ECO:0000256" key="5">
    <source>
        <dbReference type="ARBA" id="ARBA00022989"/>
    </source>
</evidence>
<protein>
    <recommendedName>
        <fullName evidence="10">Citrate exporter 1</fullName>
    </recommendedName>
</protein>
<evidence type="ECO:0000256" key="7">
    <source>
        <dbReference type="ARBA" id="ARBA00023180"/>
    </source>
</evidence>
<feature type="transmembrane region" description="Helical" evidence="12">
    <location>
        <begin position="399"/>
        <end position="424"/>
    </location>
</feature>
<evidence type="ECO:0000256" key="8">
    <source>
        <dbReference type="ARBA" id="ARBA00051015"/>
    </source>
</evidence>
<dbReference type="OrthoDB" id="2985014at2759"/>
<dbReference type="Pfam" id="PF07690">
    <property type="entry name" value="MFS_1"/>
    <property type="match status" value="1"/>
</dbReference>
<feature type="transmembrane region" description="Helical" evidence="12">
    <location>
        <begin position="122"/>
        <end position="142"/>
    </location>
</feature>
<dbReference type="GO" id="GO:0005275">
    <property type="term" value="F:amine transmembrane transporter activity"/>
    <property type="evidence" value="ECO:0007669"/>
    <property type="project" value="TreeGrafter"/>
</dbReference>
<feature type="transmembrane region" description="Helical" evidence="12">
    <location>
        <begin position="209"/>
        <end position="231"/>
    </location>
</feature>
<dbReference type="GO" id="GO:0015137">
    <property type="term" value="F:citrate transmembrane transporter activity"/>
    <property type="evidence" value="ECO:0007669"/>
    <property type="project" value="UniProtKB-ARBA"/>
</dbReference>
<keyword evidence="6 12" id="KW-0472">Membrane</keyword>
<evidence type="ECO:0000256" key="11">
    <source>
        <dbReference type="SAM" id="MobiDB-lite"/>
    </source>
</evidence>
<dbReference type="EMBL" id="CAJVOS010000018">
    <property type="protein sequence ID" value="CAG8066718.1"/>
    <property type="molecule type" value="Genomic_DNA"/>
</dbReference>
<comment type="subcellular location">
    <subcellularLocation>
        <location evidence="1">Membrane</location>
        <topology evidence="1">Multi-pass membrane protein</topology>
    </subcellularLocation>
</comment>
<keyword evidence="15" id="KW-1185">Reference proteome</keyword>
<dbReference type="InterPro" id="IPR020846">
    <property type="entry name" value="MFS_dom"/>
</dbReference>
<comment type="function">
    <text evidence="9">Transmembrane transporter that exports citrate across the cell membrane.</text>
</comment>
<dbReference type="AlphaFoldDB" id="A0A9W4HN33"/>
<evidence type="ECO:0000256" key="4">
    <source>
        <dbReference type="ARBA" id="ARBA00022692"/>
    </source>
</evidence>
<feature type="transmembrane region" description="Helical" evidence="12">
    <location>
        <begin position="296"/>
        <end position="313"/>
    </location>
</feature>
<feature type="transmembrane region" description="Helical" evidence="12">
    <location>
        <begin position="148"/>
        <end position="172"/>
    </location>
</feature>
<keyword evidence="5 12" id="KW-1133">Transmembrane helix</keyword>
<evidence type="ECO:0000256" key="2">
    <source>
        <dbReference type="ARBA" id="ARBA00008335"/>
    </source>
</evidence>
<dbReference type="PANTHER" id="PTHR23502">
    <property type="entry name" value="MAJOR FACILITATOR SUPERFAMILY"/>
    <property type="match status" value="1"/>
</dbReference>
<feature type="transmembrane region" description="Helical" evidence="12">
    <location>
        <begin position="431"/>
        <end position="452"/>
    </location>
</feature>
<evidence type="ECO:0000256" key="1">
    <source>
        <dbReference type="ARBA" id="ARBA00004141"/>
    </source>
</evidence>
<evidence type="ECO:0000256" key="6">
    <source>
        <dbReference type="ARBA" id="ARBA00023136"/>
    </source>
</evidence>
<comment type="caution">
    <text evidence="14">The sequence shown here is derived from an EMBL/GenBank/DDBJ whole genome shotgun (WGS) entry which is preliminary data.</text>
</comment>
<feature type="domain" description="Major facilitator superfamily (MFS) profile" evidence="13">
    <location>
        <begin position="56"/>
        <end position="485"/>
    </location>
</feature>
<dbReference type="Gene3D" id="1.20.1250.20">
    <property type="entry name" value="MFS general substrate transporter like domains"/>
    <property type="match status" value="1"/>
</dbReference>
<evidence type="ECO:0000256" key="10">
    <source>
        <dbReference type="ARBA" id="ARBA00074746"/>
    </source>
</evidence>
<name>A0A9W4HN33_PENOL</name>
<dbReference type="FunFam" id="1.20.1720.10:FF:000009">
    <property type="entry name" value="MFS multidrug transporter"/>
    <property type="match status" value="1"/>
</dbReference>
<dbReference type="PROSITE" id="PS50850">
    <property type="entry name" value="MFS"/>
    <property type="match status" value="1"/>
</dbReference>
<evidence type="ECO:0000256" key="9">
    <source>
        <dbReference type="ARBA" id="ARBA00057034"/>
    </source>
</evidence>